<name>A0A255YLJ3_9SPHN</name>
<evidence type="ECO:0000313" key="4">
    <source>
        <dbReference type="Proteomes" id="UP000216991"/>
    </source>
</evidence>
<dbReference type="AlphaFoldDB" id="A0A255YLJ3"/>
<dbReference type="CDD" id="cd00531">
    <property type="entry name" value="NTF2_like"/>
    <property type="match status" value="1"/>
</dbReference>
<dbReference type="Proteomes" id="UP000216991">
    <property type="component" value="Unassembled WGS sequence"/>
</dbReference>
<dbReference type="InterPro" id="IPR032710">
    <property type="entry name" value="NTF2-like_dom_sf"/>
</dbReference>
<dbReference type="InterPro" id="IPR027843">
    <property type="entry name" value="DUF4440"/>
</dbReference>
<proteinExistence type="predicted"/>
<sequence length="155" mass="16988">MKAALITPTLLAAALIAAAPVVAAPAEDALRGHGDRWNAAYSAGDWAALRALYADDAWLMTDKAPAAKGADAIIAYLRRFKDRGATVTFRFEPEDVQAKKPFGFVIARYWMTAQLPGGAPPIRTAGRSILIYKWQKGDWKLWRDMDNTTPDVTPQ</sequence>
<dbReference type="EMBL" id="NOXT01000101">
    <property type="protein sequence ID" value="OYQ30142.1"/>
    <property type="molecule type" value="Genomic_DNA"/>
</dbReference>
<comment type="caution">
    <text evidence="3">The sequence shown here is derived from an EMBL/GenBank/DDBJ whole genome shotgun (WGS) entry which is preliminary data.</text>
</comment>
<feature type="chain" id="PRO_5012807131" description="DUF4440 domain-containing protein" evidence="1">
    <location>
        <begin position="24"/>
        <end position="155"/>
    </location>
</feature>
<evidence type="ECO:0000256" key="1">
    <source>
        <dbReference type="SAM" id="SignalP"/>
    </source>
</evidence>
<evidence type="ECO:0000313" key="3">
    <source>
        <dbReference type="EMBL" id="OYQ30142.1"/>
    </source>
</evidence>
<dbReference type="OrthoDB" id="1633822at2"/>
<evidence type="ECO:0000259" key="2">
    <source>
        <dbReference type="Pfam" id="PF14534"/>
    </source>
</evidence>
<feature type="domain" description="DUF4440" evidence="2">
    <location>
        <begin position="35"/>
        <end position="141"/>
    </location>
</feature>
<keyword evidence="4" id="KW-1185">Reference proteome</keyword>
<organism evidence="3 4">
    <name type="scientific">Sandarakinorhabdus cyanobacteriorum</name>
    <dbReference type="NCBI Taxonomy" id="1981098"/>
    <lineage>
        <taxon>Bacteria</taxon>
        <taxon>Pseudomonadati</taxon>
        <taxon>Pseudomonadota</taxon>
        <taxon>Alphaproteobacteria</taxon>
        <taxon>Sphingomonadales</taxon>
        <taxon>Sphingosinicellaceae</taxon>
        <taxon>Sandarakinorhabdus</taxon>
    </lineage>
</organism>
<reference evidence="3 4" key="1">
    <citation type="submission" date="2017-07" db="EMBL/GenBank/DDBJ databases">
        <title>Sandarakinorhabdus cyanobacteriorum sp. nov., a novel bacterium isolated from cyanobacterial aggregates in a eutrophic lake.</title>
        <authorList>
            <person name="Cai H."/>
        </authorList>
    </citation>
    <scope>NUCLEOTIDE SEQUENCE [LARGE SCALE GENOMIC DNA]</scope>
    <source>
        <strain evidence="3 4">TH057</strain>
    </source>
</reference>
<dbReference type="Gene3D" id="3.10.450.50">
    <property type="match status" value="1"/>
</dbReference>
<dbReference type="Pfam" id="PF14534">
    <property type="entry name" value="DUF4440"/>
    <property type="match status" value="1"/>
</dbReference>
<feature type="signal peptide" evidence="1">
    <location>
        <begin position="1"/>
        <end position="23"/>
    </location>
</feature>
<accession>A0A255YLJ3</accession>
<gene>
    <name evidence="3" type="ORF">CHU93_06740</name>
</gene>
<keyword evidence="1" id="KW-0732">Signal</keyword>
<protein>
    <recommendedName>
        <fullName evidence="2">DUF4440 domain-containing protein</fullName>
    </recommendedName>
</protein>
<dbReference type="SUPFAM" id="SSF54427">
    <property type="entry name" value="NTF2-like"/>
    <property type="match status" value="1"/>
</dbReference>
<dbReference type="RefSeq" id="WP_094473343.1">
    <property type="nucleotide sequence ID" value="NZ_NOXT01000101.1"/>
</dbReference>